<name>A0AAE3K544_9EURY</name>
<organism evidence="2 3">
    <name type="scientific">Natranaeroarchaeum aerophilus</name>
    <dbReference type="NCBI Taxonomy" id="2917711"/>
    <lineage>
        <taxon>Archaea</taxon>
        <taxon>Methanobacteriati</taxon>
        <taxon>Methanobacteriota</taxon>
        <taxon>Stenosarchaea group</taxon>
        <taxon>Halobacteria</taxon>
        <taxon>Halobacteriales</taxon>
        <taxon>Natronoarchaeaceae</taxon>
        <taxon>Natranaeroarchaeum</taxon>
    </lineage>
</organism>
<comment type="caution">
    <text evidence="2">The sequence shown here is derived from an EMBL/GenBank/DDBJ whole genome shotgun (WGS) entry which is preliminary data.</text>
</comment>
<accession>A0AAE3K544</accession>
<reference evidence="2 3" key="1">
    <citation type="journal article" date="2022" name="Syst. Appl. Microbiol.">
        <title>Natronocalculus amylovorans gen. nov., sp. nov., and Natranaeroarchaeum aerophilus sp. nov., dominant culturable amylolytic natronoarchaea from hypersaline soda lakes in southwestern Siberia.</title>
        <authorList>
            <person name="Sorokin D.Y."/>
            <person name="Elcheninov A.G."/>
            <person name="Khizhniak T.V."/>
            <person name="Koenen M."/>
            <person name="Bale N.J."/>
            <person name="Damste J.S.S."/>
            <person name="Kublanov I.V."/>
        </authorList>
    </citation>
    <scope>NUCLEOTIDE SEQUENCE [LARGE SCALE GENOMIC DNA]</scope>
    <source>
        <strain evidence="2 3">AArc-St1-1</strain>
    </source>
</reference>
<evidence type="ECO:0000256" key="1">
    <source>
        <dbReference type="SAM" id="Phobius"/>
    </source>
</evidence>
<keyword evidence="3" id="KW-1185">Reference proteome</keyword>
<sequence>MSLRHGTQHGIFGLVSVLLAVKLLVKKGLFLVDDILTHGAMKAPMELALVELPVSLFGTVGGVIVRSIGLGVPAEAAGLVVVYPLLVALLVFVFEGPSPRTVGSYWLGATVITSTAVLMSLGYLPDSGDIGSGLTYHLINHTLAELLRGLVLELGGLLNAAGHMAGLDVDPLVGLVLAVAVVAVGYGLLWETHVGH</sequence>
<evidence type="ECO:0000313" key="2">
    <source>
        <dbReference type="EMBL" id="MCL9813793.1"/>
    </source>
</evidence>
<keyword evidence="1" id="KW-1133">Transmembrane helix</keyword>
<evidence type="ECO:0000313" key="3">
    <source>
        <dbReference type="Proteomes" id="UP001202674"/>
    </source>
</evidence>
<gene>
    <name evidence="2" type="ORF">AArcSt11_09025</name>
</gene>
<dbReference type="AlphaFoldDB" id="A0AAE3K544"/>
<protein>
    <submittedName>
        <fullName evidence="2">Uncharacterized protein</fullName>
    </submittedName>
</protein>
<keyword evidence="1" id="KW-0472">Membrane</keyword>
<dbReference type="RefSeq" id="WP_250596457.1">
    <property type="nucleotide sequence ID" value="NZ_JAKRVY010000004.1"/>
</dbReference>
<feature type="transmembrane region" description="Helical" evidence="1">
    <location>
        <begin position="46"/>
        <end position="64"/>
    </location>
</feature>
<proteinExistence type="predicted"/>
<dbReference type="EMBL" id="JAKRVY010000004">
    <property type="protein sequence ID" value="MCL9813793.1"/>
    <property type="molecule type" value="Genomic_DNA"/>
</dbReference>
<dbReference type="Proteomes" id="UP001202674">
    <property type="component" value="Unassembled WGS sequence"/>
</dbReference>
<feature type="transmembrane region" description="Helical" evidence="1">
    <location>
        <begin position="106"/>
        <end position="124"/>
    </location>
</feature>
<feature type="transmembrane region" description="Helical" evidence="1">
    <location>
        <begin position="172"/>
        <end position="190"/>
    </location>
</feature>
<keyword evidence="1" id="KW-0812">Transmembrane</keyword>
<feature type="transmembrane region" description="Helical" evidence="1">
    <location>
        <begin position="6"/>
        <end position="25"/>
    </location>
</feature>
<feature type="transmembrane region" description="Helical" evidence="1">
    <location>
        <begin position="76"/>
        <end position="94"/>
    </location>
</feature>